<dbReference type="CDD" id="cd03789">
    <property type="entry name" value="GT9_LPS_heptosyltransferase"/>
    <property type="match status" value="1"/>
</dbReference>
<dbReference type="EC" id="2.4.99.24" evidence="4"/>
<dbReference type="InterPro" id="IPR002201">
    <property type="entry name" value="Glyco_trans_9"/>
</dbReference>
<dbReference type="AlphaFoldDB" id="A0A381RM64"/>
<dbReference type="GO" id="GO:0008713">
    <property type="term" value="F:ADP-heptose-lipopolysaccharide heptosyltransferase activity"/>
    <property type="evidence" value="ECO:0007669"/>
    <property type="project" value="UniProtKB-EC"/>
</dbReference>
<evidence type="ECO:0000313" key="6">
    <source>
        <dbReference type="EMBL" id="SUZ92950.1"/>
    </source>
</evidence>
<accession>A0A381RM64</accession>
<gene>
    <name evidence="6" type="ORF">METZ01_LOCUS45804</name>
</gene>
<proteinExistence type="inferred from homology"/>
<evidence type="ECO:0000256" key="2">
    <source>
        <dbReference type="ARBA" id="ARBA00022679"/>
    </source>
</evidence>
<comment type="similarity">
    <text evidence="3">Belongs to the glycosyltransferase 9 family.</text>
</comment>
<evidence type="ECO:0000256" key="3">
    <source>
        <dbReference type="ARBA" id="ARBA00043995"/>
    </source>
</evidence>
<protein>
    <recommendedName>
        <fullName evidence="4">lipopolysaccharide heptosyltransferase II</fullName>
        <ecNumber evidence="4">2.4.99.24</ecNumber>
    </recommendedName>
</protein>
<keyword evidence="2" id="KW-0808">Transferase</keyword>
<dbReference type="InterPro" id="IPR051199">
    <property type="entry name" value="LPS_LOS_Heptosyltrfase"/>
</dbReference>
<sequence>MDESQPLYDQDIHSIILWMPNWIGDVVLTLPSVQSLRRAYPKARITAVVKSPSDELLLGHPAITTVLSLPSGSGSGFWKHVEFARRLKKYRYDVGIVFPNSFSSAFLLSLTAAKYRLGYNTDGRAIFLTHPIITTADLKKSQYRVDYYFKIFSPLRIDIPDAFFSPVTQQEGDLSVRQALLNMGLEDDEEFITLHPGTSKVERSWHVERFGVLCQKILKTDEKKLVLLGTKSEENILNRIQGYCPPGKVKVAPPMNLRVLAGVLKKSRIFIGNDSGMMHLAAMVGTPIVGIFGPGNSKTTGPYMDAKYYEILTKNYSCSPCRQDFFKECKPSPHNKPYCLEDITVKNVHDALHRLLKRV</sequence>
<comment type="catalytic activity">
    <reaction evidence="5">
        <text>an L-alpha-D-Hep-(1-&gt;5)-[alpha-Kdo-(2-&gt;4)]-alpha-Kdo-(2-&gt;6)-lipid A + ADP-L-glycero-beta-D-manno-heptose = an L-alpha-D-Hep-(1-&gt;3)-L-alpha-D-Hep-(1-&gt;5)-[alpha-Kdo-(2-&gt;4)]-alpha-Kdo-(2-&gt;6)-lipid A + ADP + H(+)</text>
        <dbReference type="Rhea" id="RHEA:74071"/>
        <dbReference type="ChEBI" id="CHEBI:15378"/>
        <dbReference type="ChEBI" id="CHEBI:61506"/>
        <dbReference type="ChEBI" id="CHEBI:193068"/>
        <dbReference type="ChEBI" id="CHEBI:193069"/>
        <dbReference type="ChEBI" id="CHEBI:456216"/>
        <dbReference type="EC" id="2.4.99.24"/>
    </reaction>
</comment>
<reference evidence="6" key="1">
    <citation type="submission" date="2018-05" db="EMBL/GenBank/DDBJ databases">
        <authorList>
            <person name="Lanie J.A."/>
            <person name="Ng W.-L."/>
            <person name="Kazmierczak K.M."/>
            <person name="Andrzejewski T.M."/>
            <person name="Davidsen T.M."/>
            <person name="Wayne K.J."/>
            <person name="Tettelin H."/>
            <person name="Glass J.I."/>
            <person name="Rusch D."/>
            <person name="Podicherti R."/>
            <person name="Tsui H.-C.T."/>
            <person name="Winkler M.E."/>
        </authorList>
    </citation>
    <scope>NUCLEOTIDE SEQUENCE</scope>
</reference>
<dbReference type="InterPro" id="IPR011910">
    <property type="entry name" value="RfaF"/>
</dbReference>
<dbReference type="Gene3D" id="3.40.50.2000">
    <property type="entry name" value="Glycogen Phosphorylase B"/>
    <property type="match status" value="2"/>
</dbReference>
<organism evidence="6">
    <name type="scientific">marine metagenome</name>
    <dbReference type="NCBI Taxonomy" id="408172"/>
    <lineage>
        <taxon>unclassified sequences</taxon>
        <taxon>metagenomes</taxon>
        <taxon>ecological metagenomes</taxon>
    </lineage>
</organism>
<name>A0A381RM64_9ZZZZ</name>
<dbReference type="PANTHER" id="PTHR30160">
    <property type="entry name" value="TETRAACYLDISACCHARIDE 4'-KINASE-RELATED"/>
    <property type="match status" value="1"/>
</dbReference>
<dbReference type="GO" id="GO:0005829">
    <property type="term" value="C:cytosol"/>
    <property type="evidence" value="ECO:0007669"/>
    <property type="project" value="TreeGrafter"/>
</dbReference>
<dbReference type="GO" id="GO:0009244">
    <property type="term" value="P:lipopolysaccharide core region biosynthetic process"/>
    <property type="evidence" value="ECO:0007669"/>
    <property type="project" value="TreeGrafter"/>
</dbReference>
<dbReference type="EMBL" id="UINC01002104">
    <property type="protein sequence ID" value="SUZ92950.1"/>
    <property type="molecule type" value="Genomic_DNA"/>
</dbReference>
<dbReference type="NCBIfam" id="TIGR02195">
    <property type="entry name" value="heptsyl_trn_II"/>
    <property type="match status" value="1"/>
</dbReference>
<evidence type="ECO:0000256" key="5">
    <source>
        <dbReference type="ARBA" id="ARBA00047503"/>
    </source>
</evidence>
<keyword evidence="1" id="KW-0328">Glycosyltransferase</keyword>
<evidence type="ECO:0000256" key="4">
    <source>
        <dbReference type="ARBA" id="ARBA00044042"/>
    </source>
</evidence>
<dbReference type="SUPFAM" id="SSF53756">
    <property type="entry name" value="UDP-Glycosyltransferase/glycogen phosphorylase"/>
    <property type="match status" value="1"/>
</dbReference>
<evidence type="ECO:0000256" key="1">
    <source>
        <dbReference type="ARBA" id="ARBA00022676"/>
    </source>
</evidence>
<dbReference type="PANTHER" id="PTHR30160:SF7">
    <property type="entry name" value="ADP-HEPTOSE--LPS HEPTOSYLTRANSFERASE 2"/>
    <property type="match status" value="1"/>
</dbReference>
<dbReference type="Pfam" id="PF01075">
    <property type="entry name" value="Glyco_transf_9"/>
    <property type="match status" value="1"/>
</dbReference>